<proteinExistence type="predicted"/>
<dbReference type="Pfam" id="PF02620">
    <property type="entry name" value="YceD"/>
    <property type="match status" value="1"/>
</dbReference>
<organism evidence="1 2">
    <name type="scientific">Hyphococcus lacteus</name>
    <dbReference type="NCBI Taxonomy" id="3143536"/>
    <lineage>
        <taxon>Bacteria</taxon>
        <taxon>Pseudomonadati</taxon>
        <taxon>Pseudomonadota</taxon>
        <taxon>Alphaproteobacteria</taxon>
        <taxon>Parvularculales</taxon>
        <taxon>Parvularculaceae</taxon>
        <taxon>Hyphococcus</taxon>
    </lineage>
</organism>
<gene>
    <name evidence="1" type="ORF">ABFZ84_13590</name>
</gene>
<accession>A0ABV3Z6Z4</accession>
<reference evidence="1 2" key="1">
    <citation type="submission" date="2024-05" db="EMBL/GenBank/DDBJ databases">
        <title>Three bacterial strains, DH-69, EH-24, and ECK-19 isolated from coastal sediments.</title>
        <authorList>
            <person name="Ye Y.-Q."/>
            <person name="Du Z.-J."/>
        </authorList>
    </citation>
    <scope>NUCLEOTIDE SEQUENCE [LARGE SCALE GENOMIC DNA]</scope>
    <source>
        <strain evidence="1 2">ECK-19</strain>
    </source>
</reference>
<name>A0ABV3Z6Z4_9PROT</name>
<evidence type="ECO:0000313" key="1">
    <source>
        <dbReference type="EMBL" id="MEX6634580.1"/>
    </source>
</evidence>
<sequence length="176" mass="19585">MSEPQPEFSKIIELGDPGRAPKIFSLTANEDQCRKVAARLGALSISHFEGEIRISTTKTEIFVDGAVKAQMVRECVASLEPVDEAVHDEFDIEFTRIPETKDEDETETEEDWRLPEVHLGDDIDIGELLVQQLSLALDPFPRKEGATSLADIYAKEEKVSPFAVLQGAIKKSDDNQ</sequence>
<dbReference type="Proteomes" id="UP001560685">
    <property type="component" value="Unassembled WGS sequence"/>
</dbReference>
<dbReference type="InterPro" id="IPR003772">
    <property type="entry name" value="YceD"/>
</dbReference>
<keyword evidence="2" id="KW-1185">Reference proteome</keyword>
<dbReference type="EMBL" id="JBEHZE010000002">
    <property type="protein sequence ID" value="MEX6634580.1"/>
    <property type="molecule type" value="Genomic_DNA"/>
</dbReference>
<evidence type="ECO:0000313" key="2">
    <source>
        <dbReference type="Proteomes" id="UP001560685"/>
    </source>
</evidence>
<dbReference type="RefSeq" id="WP_369314626.1">
    <property type="nucleotide sequence ID" value="NZ_JBEHZE010000002.1"/>
</dbReference>
<comment type="caution">
    <text evidence="1">The sequence shown here is derived from an EMBL/GenBank/DDBJ whole genome shotgun (WGS) entry which is preliminary data.</text>
</comment>
<protein>
    <submittedName>
        <fullName evidence="1">YceD family protein</fullName>
    </submittedName>
</protein>